<dbReference type="InterPro" id="IPR011322">
    <property type="entry name" value="N-reg_PII-like_a/b"/>
</dbReference>
<comment type="similarity">
    <text evidence="1">Belongs to the CutA family.</text>
</comment>
<dbReference type="EMBL" id="NKXS01000732">
    <property type="protein sequence ID" value="PIN22574.1"/>
    <property type="molecule type" value="Genomic_DNA"/>
</dbReference>
<dbReference type="PANTHER" id="PTHR23419:SF8">
    <property type="entry name" value="FI09726P"/>
    <property type="match status" value="1"/>
</dbReference>
<evidence type="ECO:0000313" key="3">
    <source>
        <dbReference type="Proteomes" id="UP000231279"/>
    </source>
</evidence>
<dbReference type="GO" id="GO:0010038">
    <property type="term" value="P:response to metal ion"/>
    <property type="evidence" value="ECO:0007669"/>
    <property type="project" value="InterPro"/>
</dbReference>
<keyword evidence="3" id="KW-1185">Reference proteome</keyword>
<evidence type="ECO:0000313" key="2">
    <source>
        <dbReference type="EMBL" id="PIN22574.1"/>
    </source>
</evidence>
<dbReference type="Proteomes" id="UP000231279">
    <property type="component" value="Unassembled WGS sequence"/>
</dbReference>
<organism evidence="2 3">
    <name type="scientific">Handroanthus impetiginosus</name>
    <dbReference type="NCBI Taxonomy" id="429701"/>
    <lineage>
        <taxon>Eukaryota</taxon>
        <taxon>Viridiplantae</taxon>
        <taxon>Streptophyta</taxon>
        <taxon>Embryophyta</taxon>
        <taxon>Tracheophyta</taxon>
        <taxon>Spermatophyta</taxon>
        <taxon>Magnoliopsida</taxon>
        <taxon>eudicotyledons</taxon>
        <taxon>Gunneridae</taxon>
        <taxon>Pentapetalae</taxon>
        <taxon>asterids</taxon>
        <taxon>lamiids</taxon>
        <taxon>Lamiales</taxon>
        <taxon>Bignoniaceae</taxon>
        <taxon>Crescentiina</taxon>
        <taxon>Tabebuia alliance</taxon>
        <taxon>Handroanthus</taxon>
    </lineage>
</organism>
<proteinExistence type="inferred from homology"/>
<dbReference type="Gene3D" id="3.30.70.120">
    <property type="match status" value="1"/>
</dbReference>
<reference evidence="3" key="1">
    <citation type="journal article" date="2018" name="Gigascience">
        <title>Genome assembly of the Pink Ipe (Handroanthus impetiginosus, Bignoniaceae), a highly valued, ecologically keystone Neotropical timber forest tree.</title>
        <authorList>
            <person name="Silva-Junior O.B."/>
            <person name="Grattapaglia D."/>
            <person name="Novaes E."/>
            <person name="Collevatti R.G."/>
        </authorList>
    </citation>
    <scope>NUCLEOTIDE SEQUENCE [LARGE SCALE GENOMIC DNA]</scope>
    <source>
        <strain evidence="3">cv. UFG-1</strain>
    </source>
</reference>
<dbReference type="AlphaFoldDB" id="A0A2G9HYI4"/>
<dbReference type="Pfam" id="PF03091">
    <property type="entry name" value="CutA1"/>
    <property type="match status" value="1"/>
</dbReference>
<dbReference type="SUPFAM" id="SSF54913">
    <property type="entry name" value="GlnB-like"/>
    <property type="match status" value="1"/>
</dbReference>
<comment type="caution">
    <text evidence="2">The sequence shown here is derived from an EMBL/GenBank/DDBJ whole genome shotgun (WGS) entry which is preliminary data.</text>
</comment>
<protein>
    <submittedName>
        <fullName evidence="2">Uncharacterized protein</fullName>
    </submittedName>
</protein>
<dbReference type="GO" id="GO:0005507">
    <property type="term" value="F:copper ion binding"/>
    <property type="evidence" value="ECO:0007669"/>
    <property type="project" value="TreeGrafter"/>
</dbReference>
<evidence type="ECO:0000256" key="1">
    <source>
        <dbReference type="ARBA" id="ARBA00010169"/>
    </source>
</evidence>
<sequence>METNETNNKTVPCIVVYVTVPDKESGKKLAESIVEARLAAFVNRVPGVESVCELGGKIQTFSEELLIIKTKESLLEALTEHMKETRGYETPEVLALPIIGGNIPHLEWIKNRTRD</sequence>
<name>A0A2G9HYI4_9LAMI</name>
<gene>
    <name evidence="2" type="ORF">CDL12_04727</name>
</gene>
<dbReference type="InterPro" id="IPR015867">
    <property type="entry name" value="N-reg_PII/ATP_PRibTrfase_C"/>
</dbReference>
<accession>A0A2G9HYI4</accession>
<dbReference type="OrthoDB" id="2017693at2759"/>
<dbReference type="InterPro" id="IPR004323">
    <property type="entry name" value="Ion_tolerance_CutA"/>
</dbReference>
<dbReference type="STRING" id="429701.A0A2G9HYI4"/>
<dbReference type="PANTHER" id="PTHR23419">
    <property type="entry name" value="DIVALENT CATION TOLERANCE CUTA-RELATED"/>
    <property type="match status" value="1"/>
</dbReference>